<sequence>MGARVSRMFRNYNIENRALREISREKLSAAPRHADRVPPSTSASSDVVDAVTQKNRELLDLLRTVYVESRDPAAGPAEASTEATVGTKLRRRPIKFSFPVNTFGITELTDVPKGKLTLAEALRVLGSHQHQPHTWTPEKIAQEYSLDLKDVKSALEFFIPFKIEVIPPSSRSAKQIKGS</sequence>
<dbReference type="STRING" id="37003.ENSKMAP00000005434"/>
<evidence type="ECO:0000313" key="4">
    <source>
        <dbReference type="Ensembl" id="ENSKMAP00000005434.1"/>
    </source>
</evidence>
<dbReference type="PANTHER" id="PTHR13338:SF4">
    <property type="entry name" value="NADH DEHYDROGENASE [UBIQUINONE] 1 ALPHA SUBCOMPLEX ASSEMBLY FACTOR 4"/>
    <property type="match status" value="1"/>
</dbReference>
<dbReference type="Pfam" id="PF06784">
    <property type="entry name" value="UPF0240"/>
    <property type="match status" value="1"/>
</dbReference>
<proteinExistence type="inferred from homology"/>
<comment type="similarity">
    <text evidence="1">Belongs to the NDUFAF4 family.</text>
</comment>
<dbReference type="GeneTree" id="ENSGT00390000001627"/>
<name>A0A3Q3A3L3_KRYMA</name>
<keyword evidence="5" id="KW-1185">Reference proteome</keyword>
<dbReference type="GeneID" id="108245659"/>
<evidence type="ECO:0000313" key="5">
    <source>
        <dbReference type="Proteomes" id="UP000264800"/>
    </source>
</evidence>
<dbReference type="PANTHER" id="PTHR13338">
    <property type="entry name" value="UPF0240 PROTEIN"/>
    <property type="match status" value="1"/>
</dbReference>
<dbReference type="CTD" id="29078"/>
<dbReference type="GO" id="GO:0032981">
    <property type="term" value="P:mitochondrial respiratory chain complex I assembly"/>
    <property type="evidence" value="ECO:0007669"/>
    <property type="project" value="InterPro"/>
</dbReference>
<reference evidence="4" key="2">
    <citation type="submission" date="2025-09" db="UniProtKB">
        <authorList>
            <consortium name="Ensembl"/>
        </authorList>
    </citation>
    <scope>IDENTIFICATION</scope>
</reference>
<dbReference type="Ensembl" id="ENSKMAT00000005531.1">
    <property type="protein sequence ID" value="ENSKMAP00000005434.1"/>
    <property type="gene ID" value="ENSKMAG00000004134.1"/>
</dbReference>
<reference evidence="4" key="1">
    <citation type="submission" date="2025-08" db="UniProtKB">
        <authorList>
            <consortium name="Ensembl"/>
        </authorList>
    </citation>
    <scope>IDENTIFICATION</scope>
</reference>
<dbReference type="InterPro" id="IPR009622">
    <property type="entry name" value="NDUFAF4"/>
</dbReference>
<dbReference type="RefSeq" id="XP_017288241.1">
    <property type="nucleotide sequence ID" value="XM_017432752.3"/>
</dbReference>
<dbReference type="GO" id="GO:0005739">
    <property type="term" value="C:mitochondrion"/>
    <property type="evidence" value="ECO:0007669"/>
    <property type="project" value="TreeGrafter"/>
</dbReference>
<dbReference type="KEGG" id="kmr:108245659"/>
<comment type="subunit">
    <text evidence="2">Binds calmodulin. Interacts with NDUFAF3.</text>
</comment>
<evidence type="ECO:0000256" key="1">
    <source>
        <dbReference type="ARBA" id="ARBA00010698"/>
    </source>
</evidence>
<evidence type="ECO:0000256" key="3">
    <source>
        <dbReference type="ARBA" id="ARBA00021777"/>
    </source>
</evidence>
<dbReference type="AlphaFoldDB" id="A0A3Q3A3L3"/>
<protein>
    <recommendedName>
        <fullName evidence="3">NADH dehydrogenase [ubiquinone] 1 alpha subcomplex assembly factor 4</fullName>
    </recommendedName>
</protein>
<dbReference type="Proteomes" id="UP000264800">
    <property type="component" value="Unplaced"/>
</dbReference>
<evidence type="ECO:0000256" key="2">
    <source>
        <dbReference type="ARBA" id="ARBA00011265"/>
    </source>
</evidence>
<organism evidence="4 5">
    <name type="scientific">Kryptolebias marmoratus</name>
    <name type="common">Mangrove killifish</name>
    <name type="synonym">Rivulus marmoratus</name>
    <dbReference type="NCBI Taxonomy" id="37003"/>
    <lineage>
        <taxon>Eukaryota</taxon>
        <taxon>Metazoa</taxon>
        <taxon>Chordata</taxon>
        <taxon>Craniata</taxon>
        <taxon>Vertebrata</taxon>
        <taxon>Euteleostomi</taxon>
        <taxon>Actinopterygii</taxon>
        <taxon>Neopterygii</taxon>
        <taxon>Teleostei</taxon>
        <taxon>Neoteleostei</taxon>
        <taxon>Acanthomorphata</taxon>
        <taxon>Ovalentaria</taxon>
        <taxon>Atherinomorphae</taxon>
        <taxon>Cyprinodontiformes</taxon>
        <taxon>Rivulidae</taxon>
        <taxon>Kryptolebias</taxon>
    </lineage>
</organism>
<dbReference type="OrthoDB" id="2434756at2759"/>
<dbReference type="OMA" id="IPDQKYK"/>
<accession>A0A3Q3A3L3</accession>